<dbReference type="EnsemblMetazoa" id="tetur92g00060.1">
    <property type="protein sequence ID" value="tetur92g00060.1"/>
    <property type="gene ID" value="tetur92g00060"/>
</dbReference>
<evidence type="ECO:0000313" key="2">
    <source>
        <dbReference type="Proteomes" id="UP000015104"/>
    </source>
</evidence>
<dbReference type="HOGENOM" id="CLU_1176767_0_0_1"/>
<proteinExistence type="predicted"/>
<dbReference type="Proteomes" id="UP000015104">
    <property type="component" value="Unassembled WGS sequence"/>
</dbReference>
<sequence length="236" mass="27488">MAASNINKVFVITFNVRQNSTYFYCVKNCALKYANQGHLFVGLQEVPQSVWNAKKKFYDSAVTTRNQQYKIEHYQIGDCACLYKATDPTASYFFNTFHDMMQAFVLPEGIALINTHRSPNMNRGAAKTYWATMRCLVSRLLHGGKDKDNRHFDVFSENTYFGKDGVVARYDYILQTKNIVWRRELEEFDNLSCDHKVIASEFQLVDIEIKQAPFGEHKDLDWQDFKNVIYATFAKF</sequence>
<name>T1L6L5_TETUR</name>
<accession>T1L6L5</accession>
<keyword evidence="2" id="KW-1185">Reference proteome</keyword>
<reference evidence="1" key="2">
    <citation type="submission" date="2015-06" db="UniProtKB">
        <authorList>
            <consortium name="EnsemblMetazoa"/>
        </authorList>
    </citation>
    <scope>IDENTIFICATION</scope>
</reference>
<evidence type="ECO:0008006" key="3">
    <source>
        <dbReference type="Google" id="ProtNLM"/>
    </source>
</evidence>
<reference evidence="2" key="1">
    <citation type="submission" date="2011-08" db="EMBL/GenBank/DDBJ databases">
        <authorList>
            <person name="Rombauts S."/>
        </authorList>
    </citation>
    <scope>NUCLEOTIDE SEQUENCE</scope>
    <source>
        <strain evidence="2">London</strain>
    </source>
</reference>
<evidence type="ECO:0000313" key="1">
    <source>
        <dbReference type="EnsemblMetazoa" id="tetur92g00060.1"/>
    </source>
</evidence>
<protein>
    <recommendedName>
        <fullName evidence="3">Endonuclease/exonuclease/phosphatase domain-containing protein</fullName>
    </recommendedName>
</protein>
<dbReference type="EMBL" id="CAEY01001981">
    <property type="status" value="NOT_ANNOTATED_CDS"/>
    <property type="molecule type" value="Genomic_DNA"/>
</dbReference>
<dbReference type="AlphaFoldDB" id="T1L6L5"/>
<organism evidence="1 2">
    <name type="scientific">Tetranychus urticae</name>
    <name type="common">Two-spotted spider mite</name>
    <dbReference type="NCBI Taxonomy" id="32264"/>
    <lineage>
        <taxon>Eukaryota</taxon>
        <taxon>Metazoa</taxon>
        <taxon>Ecdysozoa</taxon>
        <taxon>Arthropoda</taxon>
        <taxon>Chelicerata</taxon>
        <taxon>Arachnida</taxon>
        <taxon>Acari</taxon>
        <taxon>Acariformes</taxon>
        <taxon>Trombidiformes</taxon>
        <taxon>Prostigmata</taxon>
        <taxon>Eleutherengona</taxon>
        <taxon>Raphignathae</taxon>
        <taxon>Tetranychoidea</taxon>
        <taxon>Tetranychidae</taxon>
        <taxon>Tetranychus</taxon>
    </lineage>
</organism>